<reference evidence="2 3" key="1">
    <citation type="submission" date="2019-03" db="EMBL/GenBank/DDBJ databases">
        <title>San Antonio Military Medical Center submission to MRSN (WRAIR), pending publication.</title>
        <authorList>
            <person name="Blyth D.M."/>
            <person name="Mccarthy S.L."/>
            <person name="Schall S.E."/>
            <person name="Stam J.A."/>
            <person name="Ong A.C."/>
            <person name="Mcgann P.T."/>
        </authorList>
    </citation>
    <scope>NUCLEOTIDE SEQUENCE [LARGE SCALE GENOMIC DNA]</scope>
    <source>
        <strain evidence="2 3">MRSN571793</strain>
    </source>
</reference>
<feature type="region of interest" description="Disordered" evidence="1">
    <location>
        <begin position="94"/>
        <end position="125"/>
    </location>
</feature>
<comment type="caution">
    <text evidence="2">The sequence shown here is derived from an EMBL/GenBank/DDBJ whole genome shotgun (WGS) entry which is preliminary data.</text>
</comment>
<name>A0A4Y8L427_9BACT</name>
<protein>
    <submittedName>
        <fullName evidence="2">DUF4252 domain-containing protein</fullName>
    </submittedName>
</protein>
<feature type="compositionally biased region" description="Basic and acidic residues" evidence="1">
    <location>
        <begin position="94"/>
        <end position="119"/>
    </location>
</feature>
<dbReference type="EMBL" id="SOML01000004">
    <property type="protein sequence ID" value="TFD96924.1"/>
    <property type="molecule type" value="Genomic_DNA"/>
</dbReference>
<dbReference type="Pfam" id="PF14060">
    <property type="entry name" value="DUF4252"/>
    <property type="match status" value="1"/>
</dbReference>
<dbReference type="InterPro" id="IPR025348">
    <property type="entry name" value="DUF4252"/>
</dbReference>
<organism evidence="2 3">
    <name type="scientific">Dysgonomonas capnocytophagoides</name>
    <dbReference type="NCBI Taxonomy" id="45254"/>
    <lineage>
        <taxon>Bacteria</taxon>
        <taxon>Pseudomonadati</taxon>
        <taxon>Bacteroidota</taxon>
        <taxon>Bacteroidia</taxon>
        <taxon>Bacteroidales</taxon>
        <taxon>Dysgonomonadaceae</taxon>
        <taxon>Dysgonomonas</taxon>
    </lineage>
</organism>
<dbReference type="RefSeq" id="WP_035331871.1">
    <property type="nucleotide sequence ID" value="NZ_JBKUNW010000034.1"/>
</dbReference>
<evidence type="ECO:0000256" key="1">
    <source>
        <dbReference type="SAM" id="MobiDB-lite"/>
    </source>
</evidence>
<dbReference type="AlphaFoldDB" id="A0A4Y8L427"/>
<evidence type="ECO:0000313" key="3">
    <source>
        <dbReference type="Proteomes" id="UP000297861"/>
    </source>
</evidence>
<keyword evidence="3" id="KW-1185">Reference proteome</keyword>
<evidence type="ECO:0000313" key="2">
    <source>
        <dbReference type="EMBL" id="TFD96924.1"/>
    </source>
</evidence>
<accession>A0A4Y8L427</accession>
<sequence>MKKLVMLMIVLALVIVQGYAQKRTATDHIDWAKMSEEISRSVEESLTGLDIDLSDMELQIKNIPEFTMDSNTLKELSNIKVYAYNMDVQGTGEELKAQRETERARREAERARREAERAQRSNNKTYSYAYSYNSNESQQSSKGDTFENLSNIKGVEVVYITKALLGMMPDMDMPGVNVGKVAGKLESLQIYSAEDRSPAIILKQTISRLVKSGNYETLMLVKDSDSKTAFYLKSEGKGKKSELLMVTEDGSDVSVIRMLGNFTLQDIQSLTKGQTIKK</sequence>
<dbReference type="STRING" id="1121485.GCA_000426485_03006"/>
<gene>
    <name evidence="2" type="ORF">E2605_08925</name>
</gene>
<dbReference type="OrthoDB" id="705638at2"/>
<proteinExistence type="predicted"/>
<dbReference type="Proteomes" id="UP000297861">
    <property type="component" value="Unassembled WGS sequence"/>
</dbReference>